<dbReference type="Pfam" id="PF25601">
    <property type="entry name" value="AAA_lid_14"/>
    <property type="match status" value="1"/>
</dbReference>
<dbReference type="EMBL" id="CP002629">
    <property type="protein sequence ID" value="AEB10691.1"/>
    <property type="molecule type" value="Genomic_DNA"/>
</dbReference>
<evidence type="ECO:0000313" key="14">
    <source>
        <dbReference type="EMBL" id="AEB10691.1"/>
    </source>
</evidence>
<dbReference type="GO" id="GO:0005737">
    <property type="term" value="C:cytoplasm"/>
    <property type="evidence" value="ECO:0007669"/>
    <property type="project" value="UniProtKB-SubCell"/>
</dbReference>
<dbReference type="SMART" id="SM00448">
    <property type="entry name" value="REC"/>
    <property type="match status" value="1"/>
</dbReference>
<evidence type="ECO:0000256" key="7">
    <source>
        <dbReference type="ARBA" id="ARBA00023015"/>
    </source>
</evidence>
<dbReference type="SMART" id="SM00382">
    <property type="entry name" value="AAA"/>
    <property type="match status" value="1"/>
</dbReference>
<dbReference type="InterPro" id="IPR009057">
    <property type="entry name" value="Homeodomain-like_sf"/>
</dbReference>
<dbReference type="STRING" id="880072.Desac_2891"/>
<keyword evidence="4" id="KW-0547">Nucleotide-binding</keyword>
<evidence type="ECO:0000259" key="13">
    <source>
        <dbReference type="PROSITE" id="PS50110"/>
    </source>
</evidence>
<evidence type="ECO:0000256" key="1">
    <source>
        <dbReference type="ARBA" id="ARBA00004496"/>
    </source>
</evidence>
<keyword evidence="5" id="KW-0067">ATP-binding</keyword>
<dbReference type="InterPro" id="IPR025944">
    <property type="entry name" value="Sigma_54_int_dom_CS"/>
</dbReference>
<keyword evidence="10" id="KW-0804">Transcription</keyword>
<dbReference type="CDD" id="cd00009">
    <property type="entry name" value="AAA"/>
    <property type="match status" value="1"/>
</dbReference>
<dbReference type="GO" id="GO:0005524">
    <property type="term" value="F:ATP binding"/>
    <property type="evidence" value="ECO:0007669"/>
    <property type="project" value="UniProtKB-KW"/>
</dbReference>
<dbReference type="Pfam" id="PF02954">
    <property type="entry name" value="HTH_8"/>
    <property type="match status" value="1"/>
</dbReference>
<keyword evidence="8" id="KW-0238">DNA-binding</keyword>
<evidence type="ECO:0000256" key="9">
    <source>
        <dbReference type="ARBA" id="ARBA00023159"/>
    </source>
</evidence>
<proteinExistence type="predicted"/>
<dbReference type="eggNOG" id="COG2204">
    <property type="taxonomic scope" value="Bacteria"/>
</dbReference>
<dbReference type="Proteomes" id="UP000000483">
    <property type="component" value="Chromosome"/>
</dbReference>
<evidence type="ECO:0000256" key="2">
    <source>
        <dbReference type="ARBA" id="ARBA00022490"/>
    </source>
</evidence>
<dbReference type="InterPro" id="IPR025943">
    <property type="entry name" value="Sigma_54_int_dom_ATP-bd_2"/>
</dbReference>
<evidence type="ECO:0000256" key="10">
    <source>
        <dbReference type="ARBA" id="ARBA00023163"/>
    </source>
</evidence>
<keyword evidence="2" id="KW-0963">Cytoplasm</keyword>
<dbReference type="KEGG" id="dao:Desac_2891"/>
<evidence type="ECO:0000256" key="8">
    <source>
        <dbReference type="ARBA" id="ARBA00023125"/>
    </source>
</evidence>
<sequence>MSQASILVVDDSSAVRDNLSELLTEEGYEVDSCPDGEAALNLLSQRTYEVVLTDLSMPKCDGMEVLKYLVEHFPGTSCIIITGYGTIQNAVDAMRLGAYDYLCKPVESQELLVVVARALEHQRLQWENILLKKQLREKFGFDNIIGVSEPMCQVFDVIRKVADTDSTVLILGESGTGKELVARAIHYNSSRQANPLIPVNCGAIPEDLLESELFGHERGAFTHAIRTRIGRFEQAHGGTIFLDEIGDMSPNLQVKILRVLQDHQFERIGGQKTLKVDIRVIAATNRDLQELVQTGRFREDLYYRLNVIPIIIPPLRQRRSDIPILVNYFIQEFSRKRKKPTIRISPAAMRLLEDYAWPGNVRELENLIERMVILSEGEIIDAHDLPEHLQLTPQEAMRFSAEIPVGGLPLQKMVSDFERQLIIKALKQTGWVKNQAAQLLRLNRTTLVEKIKKQKISRSSP</sequence>
<dbReference type="Gene3D" id="1.10.8.60">
    <property type="match status" value="1"/>
</dbReference>
<keyword evidence="7" id="KW-0805">Transcription regulation</keyword>
<dbReference type="RefSeq" id="WP_013707800.1">
    <property type="nucleotide sequence ID" value="NC_015388.1"/>
</dbReference>
<keyword evidence="6" id="KW-0902">Two-component regulatory system</keyword>
<dbReference type="Pfam" id="PF00072">
    <property type="entry name" value="Response_reg"/>
    <property type="match status" value="1"/>
</dbReference>
<dbReference type="AlphaFoldDB" id="F2NE61"/>
<keyword evidence="9" id="KW-0010">Activator</keyword>
<reference evidence="15" key="2">
    <citation type="submission" date="2011-03" db="EMBL/GenBank/DDBJ databases">
        <title>The complete genome of Desulfobacca acetoxidans DSM 11109.</title>
        <authorList>
            <consortium name="US DOE Joint Genome Institute (JGI-PGF)"/>
            <person name="Lucas S."/>
            <person name="Copeland A."/>
            <person name="Lapidus A."/>
            <person name="Bruce D."/>
            <person name="Goodwin L."/>
            <person name="Pitluck S."/>
            <person name="Peters L."/>
            <person name="Kyrpides N."/>
            <person name="Mavromatis K."/>
            <person name="Ivanova N."/>
            <person name="Ovchinnikova G."/>
            <person name="Teshima H."/>
            <person name="Detter J.C."/>
            <person name="Han C."/>
            <person name="Land M."/>
            <person name="Hauser L."/>
            <person name="Markowitz V."/>
            <person name="Cheng J.-F."/>
            <person name="Hugenholtz P."/>
            <person name="Woyke T."/>
            <person name="Wu D."/>
            <person name="Spring S."/>
            <person name="Schueler E."/>
            <person name="Brambilla E."/>
            <person name="Klenk H.-P."/>
            <person name="Eisen J.A."/>
        </authorList>
    </citation>
    <scope>NUCLEOTIDE SEQUENCE [LARGE SCALE GENOMIC DNA]</scope>
    <source>
        <strain evidence="15">ATCC 700848 / DSM 11109 / ASRB2</strain>
    </source>
</reference>
<reference evidence="14 15" key="1">
    <citation type="journal article" date="2011" name="Stand. Genomic Sci.">
        <title>Complete genome sequence of the acetate-degrading sulfate reducer Desulfobacca acetoxidans type strain (ASRB2).</title>
        <authorList>
            <person name="Goker M."/>
            <person name="Teshima H."/>
            <person name="Lapidus A."/>
            <person name="Nolan M."/>
            <person name="Lucas S."/>
            <person name="Hammon N."/>
            <person name="Deshpande S."/>
            <person name="Cheng J.F."/>
            <person name="Tapia R."/>
            <person name="Han C."/>
            <person name="Goodwin L."/>
            <person name="Pitluck S."/>
            <person name="Huntemann M."/>
            <person name="Liolios K."/>
            <person name="Ivanova N."/>
            <person name="Pagani I."/>
            <person name="Mavromatis K."/>
            <person name="Ovchinikova G."/>
            <person name="Pati A."/>
            <person name="Chen A."/>
            <person name="Palaniappan K."/>
            <person name="Land M."/>
            <person name="Hauser L."/>
            <person name="Brambilla E.M."/>
            <person name="Rohde M."/>
            <person name="Spring S."/>
            <person name="Detter J.C."/>
            <person name="Woyke T."/>
            <person name="Bristow J."/>
            <person name="Eisen J.A."/>
            <person name="Markowitz V."/>
            <person name="Hugenholtz P."/>
            <person name="Kyrpides N.C."/>
            <person name="Klenk H.P."/>
        </authorList>
    </citation>
    <scope>NUCLEOTIDE SEQUENCE [LARGE SCALE GENOMIC DNA]</scope>
    <source>
        <strain evidence="15">ATCC 700848 / DSM 11109 / ASRB2</strain>
    </source>
</reference>
<organism evidence="14 15">
    <name type="scientific">Desulfobacca acetoxidans (strain ATCC 700848 / DSM 11109 / ASRB2)</name>
    <dbReference type="NCBI Taxonomy" id="880072"/>
    <lineage>
        <taxon>Bacteria</taxon>
        <taxon>Pseudomonadati</taxon>
        <taxon>Thermodesulfobacteriota</taxon>
        <taxon>Desulfobaccia</taxon>
        <taxon>Desulfobaccales</taxon>
        <taxon>Desulfobaccaceae</taxon>
        <taxon>Desulfobacca</taxon>
    </lineage>
</organism>
<evidence type="ECO:0000259" key="12">
    <source>
        <dbReference type="PROSITE" id="PS50045"/>
    </source>
</evidence>
<dbReference type="InterPro" id="IPR003593">
    <property type="entry name" value="AAA+_ATPase"/>
</dbReference>
<gene>
    <name evidence="14" type="ordered locus">Desac_2891</name>
</gene>
<dbReference type="InterPro" id="IPR025662">
    <property type="entry name" value="Sigma_54_int_dom_ATP-bd_1"/>
</dbReference>
<evidence type="ECO:0000256" key="6">
    <source>
        <dbReference type="ARBA" id="ARBA00023012"/>
    </source>
</evidence>
<accession>F2NE61</accession>
<dbReference type="InterPro" id="IPR002078">
    <property type="entry name" value="Sigma_54_int"/>
</dbReference>
<dbReference type="PRINTS" id="PR01590">
    <property type="entry name" value="HTHFIS"/>
</dbReference>
<keyword evidence="3 11" id="KW-0597">Phosphoprotein</keyword>
<dbReference type="InterPro" id="IPR011006">
    <property type="entry name" value="CheY-like_superfamily"/>
</dbReference>
<dbReference type="PROSITE" id="PS00688">
    <property type="entry name" value="SIGMA54_INTERACT_3"/>
    <property type="match status" value="1"/>
</dbReference>
<dbReference type="SUPFAM" id="SSF52540">
    <property type="entry name" value="P-loop containing nucleoside triphosphate hydrolases"/>
    <property type="match status" value="1"/>
</dbReference>
<dbReference type="PANTHER" id="PTHR32071">
    <property type="entry name" value="TRANSCRIPTIONAL REGULATORY PROTEIN"/>
    <property type="match status" value="1"/>
</dbReference>
<dbReference type="InterPro" id="IPR001789">
    <property type="entry name" value="Sig_transdc_resp-reg_receiver"/>
</dbReference>
<dbReference type="Gene3D" id="3.40.50.2300">
    <property type="match status" value="1"/>
</dbReference>
<dbReference type="SUPFAM" id="SSF52172">
    <property type="entry name" value="CheY-like"/>
    <property type="match status" value="1"/>
</dbReference>
<dbReference type="HOGENOM" id="CLU_000445_0_6_7"/>
<protein>
    <submittedName>
        <fullName evidence="14">Two component, sigma54 specific, transcriptional regulator, Fis family</fullName>
    </submittedName>
</protein>
<keyword evidence="15" id="KW-1185">Reference proteome</keyword>
<dbReference type="PROSITE" id="PS50110">
    <property type="entry name" value="RESPONSE_REGULATORY"/>
    <property type="match status" value="1"/>
</dbReference>
<dbReference type="GO" id="GO:0006355">
    <property type="term" value="P:regulation of DNA-templated transcription"/>
    <property type="evidence" value="ECO:0007669"/>
    <property type="project" value="InterPro"/>
</dbReference>
<name>F2NE61_DESAR</name>
<dbReference type="SUPFAM" id="SSF46689">
    <property type="entry name" value="Homeodomain-like"/>
    <property type="match status" value="1"/>
</dbReference>
<dbReference type="InterPro" id="IPR002197">
    <property type="entry name" value="HTH_Fis"/>
</dbReference>
<dbReference type="PROSITE" id="PS00676">
    <property type="entry name" value="SIGMA54_INTERACT_2"/>
    <property type="match status" value="1"/>
</dbReference>
<dbReference type="PANTHER" id="PTHR32071:SF57">
    <property type="entry name" value="C4-DICARBOXYLATE TRANSPORT TRANSCRIPTIONAL REGULATORY PROTEIN DCTD"/>
    <property type="match status" value="1"/>
</dbReference>
<evidence type="ECO:0000313" key="15">
    <source>
        <dbReference type="Proteomes" id="UP000000483"/>
    </source>
</evidence>
<dbReference type="InterPro" id="IPR058031">
    <property type="entry name" value="AAA_lid_NorR"/>
</dbReference>
<feature type="domain" description="Sigma-54 factor interaction" evidence="12">
    <location>
        <begin position="144"/>
        <end position="373"/>
    </location>
</feature>
<evidence type="ECO:0000256" key="11">
    <source>
        <dbReference type="PROSITE-ProRule" id="PRU00169"/>
    </source>
</evidence>
<dbReference type="Gene3D" id="1.10.10.60">
    <property type="entry name" value="Homeodomain-like"/>
    <property type="match status" value="1"/>
</dbReference>
<dbReference type="Gene3D" id="3.40.50.300">
    <property type="entry name" value="P-loop containing nucleotide triphosphate hydrolases"/>
    <property type="match status" value="1"/>
</dbReference>
<dbReference type="OrthoDB" id="9814761at2"/>
<dbReference type="Pfam" id="PF00158">
    <property type="entry name" value="Sigma54_activat"/>
    <property type="match status" value="1"/>
</dbReference>
<dbReference type="GO" id="GO:0000160">
    <property type="term" value="P:phosphorelay signal transduction system"/>
    <property type="evidence" value="ECO:0007669"/>
    <property type="project" value="UniProtKB-KW"/>
</dbReference>
<dbReference type="PROSITE" id="PS50045">
    <property type="entry name" value="SIGMA54_INTERACT_4"/>
    <property type="match status" value="1"/>
</dbReference>
<feature type="modified residue" description="4-aspartylphosphate" evidence="11">
    <location>
        <position position="54"/>
    </location>
</feature>
<dbReference type="InterPro" id="IPR027417">
    <property type="entry name" value="P-loop_NTPase"/>
</dbReference>
<dbReference type="PROSITE" id="PS00675">
    <property type="entry name" value="SIGMA54_INTERACT_1"/>
    <property type="match status" value="1"/>
</dbReference>
<evidence type="ECO:0000256" key="5">
    <source>
        <dbReference type="ARBA" id="ARBA00022840"/>
    </source>
</evidence>
<dbReference type="FunFam" id="3.40.50.2300:FF:000018">
    <property type="entry name" value="DNA-binding transcriptional regulator NtrC"/>
    <property type="match status" value="1"/>
</dbReference>
<evidence type="ECO:0000256" key="4">
    <source>
        <dbReference type="ARBA" id="ARBA00022741"/>
    </source>
</evidence>
<dbReference type="FunFam" id="1.10.8.60:FF:000014">
    <property type="entry name" value="DNA-binding transcriptional regulator NtrC"/>
    <property type="match status" value="1"/>
</dbReference>
<comment type="subcellular location">
    <subcellularLocation>
        <location evidence="1">Cytoplasm</location>
    </subcellularLocation>
</comment>
<dbReference type="GO" id="GO:0043565">
    <property type="term" value="F:sequence-specific DNA binding"/>
    <property type="evidence" value="ECO:0007669"/>
    <property type="project" value="InterPro"/>
</dbReference>
<dbReference type="FunFam" id="3.40.50.300:FF:000006">
    <property type="entry name" value="DNA-binding transcriptional regulator NtrC"/>
    <property type="match status" value="1"/>
</dbReference>
<evidence type="ECO:0000256" key="3">
    <source>
        <dbReference type="ARBA" id="ARBA00022553"/>
    </source>
</evidence>
<feature type="domain" description="Response regulatory" evidence="13">
    <location>
        <begin position="5"/>
        <end position="119"/>
    </location>
</feature>